<protein>
    <submittedName>
        <fullName evidence="1">Uncharacterized protein</fullName>
    </submittedName>
</protein>
<accession>A0A822XDN0</accession>
<reference evidence="1 3" key="1">
    <citation type="journal article" date="2020" name="Mol. Biol. Evol.">
        <title>Distinct Expression and Methylation Patterns for Genes with Different Fates following a Single Whole-Genome Duplication in Flowering Plants.</title>
        <authorList>
            <person name="Shi T."/>
            <person name="Rahmani R.S."/>
            <person name="Gugger P.F."/>
            <person name="Wang M."/>
            <person name="Li H."/>
            <person name="Zhang Y."/>
            <person name="Li Z."/>
            <person name="Wang Q."/>
            <person name="Van de Peer Y."/>
            <person name="Marchal K."/>
            <person name="Chen J."/>
        </authorList>
    </citation>
    <scope>NUCLEOTIDE SEQUENCE [LARGE SCALE GENOMIC DNA]</scope>
    <source>
        <tissue evidence="1">Leaf</tissue>
    </source>
</reference>
<name>A0A822XDN0_NELNU</name>
<keyword evidence="3" id="KW-1185">Reference proteome</keyword>
<evidence type="ECO:0000313" key="3">
    <source>
        <dbReference type="Proteomes" id="UP000607653"/>
    </source>
</evidence>
<dbReference type="EMBL" id="DUZY01000001">
    <property type="protein sequence ID" value="DAD17773.1"/>
    <property type="molecule type" value="Genomic_DNA"/>
</dbReference>
<evidence type="ECO:0000313" key="1">
    <source>
        <dbReference type="EMBL" id="DAD17773.1"/>
    </source>
</evidence>
<organism evidence="1 3">
    <name type="scientific">Nelumbo nucifera</name>
    <name type="common">Sacred lotus</name>
    <dbReference type="NCBI Taxonomy" id="4432"/>
    <lineage>
        <taxon>Eukaryota</taxon>
        <taxon>Viridiplantae</taxon>
        <taxon>Streptophyta</taxon>
        <taxon>Embryophyta</taxon>
        <taxon>Tracheophyta</taxon>
        <taxon>Spermatophyta</taxon>
        <taxon>Magnoliopsida</taxon>
        <taxon>Proteales</taxon>
        <taxon>Nelumbonaceae</taxon>
        <taxon>Nelumbo</taxon>
    </lineage>
</organism>
<dbReference type="AlphaFoldDB" id="A0A822XDN0"/>
<comment type="caution">
    <text evidence="1">The sequence shown here is derived from an EMBL/GenBank/DDBJ whole genome shotgun (WGS) entry which is preliminary data.</text>
</comment>
<dbReference type="EMBL" id="DUZY01000001">
    <property type="protein sequence ID" value="DAD19843.1"/>
    <property type="molecule type" value="Genomic_DNA"/>
</dbReference>
<dbReference type="Proteomes" id="UP000607653">
    <property type="component" value="Unassembled WGS sequence"/>
</dbReference>
<sequence>MLGNDFRIPTTLSNYLLLLSHVNGKMSPTQEILASNTQGMPLSFRVR</sequence>
<proteinExistence type="predicted"/>
<gene>
    <name evidence="1" type="ORF">HUJ06_019236</name>
    <name evidence="2" type="ORF">HUJ06_021306</name>
</gene>
<evidence type="ECO:0000313" key="2">
    <source>
        <dbReference type="EMBL" id="DAD19843.1"/>
    </source>
</evidence>